<sequence>MAENSLFGEMIQIERRLLGNFKSASIAAESFTRAAVRFRGAFQSAVFFDDAVSKNMSSFRR</sequence>
<gene>
    <name evidence="1" type="ORF">HMPREF1325_2006</name>
</gene>
<name>U1FLN3_TRESO</name>
<dbReference type="Proteomes" id="UP000016412">
    <property type="component" value="Unassembled WGS sequence"/>
</dbReference>
<comment type="caution">
    <text evidence="1">The sequence shown here is derived from an EMBL/GenBank/DDBJ whole genome shotgun (WGS) entry which is preliminary data.</text>
</comment>
<reference evidence="1 2" key="1">
    <citation type="submission" date="2013-08" db="EMBL/GenBank/DDBJ databases">
        <authorList>
            <person name="Durkin A.S."/>
            <person name="Haft D.R."/>
            <person name="McCorrison J."/>
            <person name="Torralba M."/>
            <person name="Gillis M."/>
            <person name="Haft D.H."/>
            <person name="Methe B."/>
            <person name="Sutton G."/>
            <person name="Nelson K.E."/>
        </authorList>
    </citation>
    <scope>NUCLEOTIDE SEQUENCE [LARGE SCALE GENOMIC DNA]</scope>
    <source>
        <strain evidence="1 2">VPI DR56BR1116</strain>
    </source>
</reference>
<dbReference type="AlphaFoldDB" id="U1FLN3"/>
<protein>
    <submittedName>
        <fullName evidence="1">Uncharacterized protein</fullName>
    </submittedName>
</protein>
<organism evidence="1 2">
    <name type="scientific">Treponema socranskii subsp. socranskii VPI DR56BR1116 = ATCC 35536</name>
    <dbReference type="NCBI Taxonomy" id="1125725"/>
    <lineage>
        <taxon>Bacteria</taxon>
        <taxon>Pseudomonadati</taxon>
        <taxon>Spirochaetota</taxon>
        <taxon>Spirochaetia</taxon>
        <taxon>Spirochaetales</taxon>
        <taxon>Treponemataceae</taxon>
        <taxon>Treponema</taxon>
    </lineage>
</organism>
<evidence type="ECO:0000313" key="2">
    <source>
        <dbReference type="Proteomes" id="UP000016412"/>
    </source>
</evidence>
<proteinExistence type="predicted"/>
<evidence type="ECO:0000313" key="1">
    <source>
        <dbReference type="EMBL" id="ERF60748.1"/>
    </source>
</evidence>
<accession>U1FLN3</accession>
<dbReference type="EMBL" id="AUZJ01000034">
    <property type="protein sequence ID" value="ERF60748.1"/>
    <property type="molecule type" value="Genomic_DNA"/>
</dbReference>
<dbReference type="STRING" id="1125725.HMPREF1325_2006"/>
<dbReference type="PATRIC" id="fig|1125725.3.peg.1254"/>